<accession>A0ACC0F645</accession>
<organism evidence="1 2">
    <name type="scientific">Camellia lanceoleosa</name>
    <dbReference type="NCBI Taxonomy" id="1840588"/>
    <lineage>
        <taxon>Eukaryota</taxon>
        <taxon>Viridiplantae</taxon>
        <taxon>Streptophyta</taxon>
        <taxon>Embryophyta</taxon>
        <taxon>Tracheophyta</taxon>
        <taxon>Spermatophyta</taxon>
        <taxon>Magnoliopsida</taxon>
        <taxon>eudicotyledons</taxon>
        <taxon>Gunneridae</taxon>
        <taxon>Pentapetalae</taxon>
        <taxon>asterids</taxon>
        <taxon>Ericales</taxon>
        <taxon>Theaceae</taxon>
        <taxon>Camellia</taxon>
    </lineage>
</organism>
<gene>
    <name evidence="1" type="ORF">LOK49_LG15G00375</name>
</gene>
<dbReference type="EMBL" id="CM045768">
    <property type="protein sequence ID" value="KAI7984010.1"/>
    <property type="molecule type" value="Genomic_DNA"/>
</dbReference>
<protein>
    <submittedName>
        <fullName evidence="1">Uncharacterized protein</fullName>
    </submittedName>
</protein>
<evidence type="ECO:0000313" key="2">
    <source>
        <dbReference type="Proteomes" id="UP001060215"/>
    </source>
</evidence>
<proteinExistence type="predicted"/>
<name>A0ACC0F645_9ERIC</name>
<sequence>MTYKSPGVQQQAELLICCKAETLLLQGGPKDLFQSKCMLICGGAKSSRTSVAEQIQAQTQIWADAGVLAGRFWRSLLGVVVADVVACSCCEAGLIKDLVQCLMLGLRPDLLYAAESLLLEDQMCLNFTSMSKLEGGDEVEIFITECKQIQIKKCAAKLIFEVDENNADTNDEALTDYISSPSPSAIQEEDEEVDYPTKRRRGS</sequence>
<reference evidence="1 2" key="1">
    <citation type="journal article" date="2022" name="Plant J.">
        <title>Chromosome-level genome of Camellia lanceoleosa provides a valuable resource for understanding genome evolution and self-incompatibility.</title>
        <authorList>
            <person name="Gong W."/>
            <person name="Xiao S."/>
            <person name="Wang L."/>
            <person name="Liao Z."/>
            <person name="Chang Y."/>
            <person name="Mo W."/>
            <person name="Hu G."/>
            <person name="Li W."/>
            <person name="Zhao G."/>
            <person name="Zhu H."/>
            <person name="Hu X."/>
            <person name="Ji K."/>
            <person name="Xiang X."/>
            <person name="Song Q."/>
            <person name="Yuan D."/>
            <person name="Jin S."/>
            <person name="Zhang L."/>
        </authorList>
    </citation>
    <scope>NUCLEOTIDE SEQUENCE [LARGE SCALE GENOMIC DNA]</scope>
    <source>
        <strain evidence="1">SQ_2022a</strain>
    </source>
</reference>
<evidence type="ECO:0000313" key="1">
    <source>
        <dbReference type="EMBL" id="KAI7984010.1"/>
    </source>
</evidence>
<dbReference type="Proteomes" id="UP001060215">
    <property type="component" value="Chromosome 11"/>
</dbReference>
<comment type="caution">
    <text evidence="1">The sequence shown here is derived from an EMBL/GenBank/DDBJ whole genome shotgun (WGS) entry which is preliminary data.</text>
</comment>
<keyword evidence="2" id="KW-1185">Reference proteome</keyword>